<dbReference type="GO" id="GO:0070973">
    <property type="term" value="P:protein localization to endoplasmic reticulum exit site"/>
    <property type="evidence" value="ECO:0007669"/>
    <property type="project" value="UniProtKB-UniRule"/>
</dbReference>
<evidence type="ECO:0000256" key="2">
    <source>
        <dbReference type="ARBA" id="ARBA00007956"/>
    </source>
</evidence>
<gene>
    <name evidence="13" type="ORF">CFOL_v3_16703</name>
</gene>
<dbReference type="OrthoDB" id="435607at2759"/>
<feature type="coiled-coil region" evidence="12">
    <location>
        <begin position="135"/>
        <end position="211"/>
    </location>
</feature>
<name>A0A1Q3BZ31_CEPFO</name>
<evidence type="ECO:0000256" key="8">
    <source>
        <dbReference type="ARBA" id="ARBA00022989"/>
    </source>
</evidence>
<dbReference type="AlphaFoldDB" id="A0A1Q3BZ31"/>
<evidence type="ECO:0000256" key="6">
    <source>
        <dbReference type="ARBA" id="ARBA00022824"/>
    </source>
</evidence>
<evidence type="ECO:0000313" key="14">
    <source>
        <dbReference type="Proteomes" id="UP000187406"/>
    </source>
</evidence>
<dbReference type="FunFam" id="1.20.5.110:FF:000011">
    <property type="entry name" value="B-cell receptor-associated protein 29"/>
    <property type="match status" value="1"/>
</dbReference>
<dbReference type="Proteomes" id="UP000187406">
    <property type="component" value="Unassembled WGS sequence"/>
</dbReference>
<evidence type="ECO:0000256" key="5">
    <source>
        <dbReference type="ARBA" id="ARBA00022703"/>
    </source>
</evidence>
<keyword evidence="5" id="KW-0053">Apoptosis</keyword>
<dbReference type="Gene3D" id="1.20.5.110">
    <property type="match status" value="1"/>
</dbReference>
<dbReference type="InterPro" id="IPR008417">
    <property type="entry name" value="BAP29/BAP31"/>
</dbReference>
<keyword evidence="3 11" id="KW-0813">Transport</keyword>
<evidence type="ECO:0000256" key="10">
    <source>
        <dbReference type="ARBA" id="ARBA00023136"/>
    </source>
</evidence>
<protein>
    <recommendedName>
        <fullName evidence="11">Endoplasmic reticulum transmembrane protein</fullName>
    </recommendedName>
</protein>
<organism evidence="13 14">
    <name type="scientific">Cephalotus follicularis</name>
    <name type="common">Albany pitcher plant</name>
    <dbReference type="NCBI Taxonomy" id="3775"/>
    <lineage>
        <taxon>Eukaryota</taxon>
        <taxon>Viridiplantae</taxon>
        <taxon>Streptophyta</taxon>
        <taxon>Embryophyta</taxon>
        <taxon>Tracheophyta</taxon>
        <taxon>Spermatophyta</taxon>
        <taxon>Magnoliopsida</taxon>
        <taxon>eudicotyledons</taxon>
        <taxon>Gunneridae</taxon>
        <taxon>Pentapetalae</taxon>
        <taxon>rosids</taxon>
        <taxon>fabids</taxon>
        <taxon>Oxalidales</taxon>
        <taxon>Cephalotaceae</taxon>
        <taxon>Cephalotus</taxon>
    </lineage>
</organism>
<proteinExistence type="inferred from homology"/>
<keyword evidence="10 11" id="KW-0472">Membrane</keyword>
<evidence type="ECO:0000256" key="9">
    <source>
        <dbReference type="ARBA" id="ARBA00023054"/>
    </source>
</evidence>
<feature type="transmembrane region" description="Helical" evidence="11">
    <location>
        <begin position="43"/>
        <end position="64"/>
    </location>
</feature>
<evidence type="ECO:0000256" key="4">
    <source>
        <dbReference type="ARBA" id="ARBA00022692"/>
    </source>
</evidence>
<comment type="function">
    <text evidence="11">May play a role in anterograde transport of membrane proteins from the endoplasmic reticulum to the Golgi.</text>
</comment>
<keyword evidence="8 11" id="KW-1133">Transmembrane helix</keyword>
<comment type="similarity">
    <text evidence="2 11">Belongs to the BCAP29/BCAP31 family.</text>
</comment>
<sequence length="221" mass="25310">MIQLLFMVIFSEVALIMLLLFKTPLRKLVIMALDRVKRGRGPLIVKTVAVTVSVVLISDVYSMIKIQNRWIDDGPVNPTDQVLMADHLLESTLLGATLFIALMIDRQHHFIRELRIRRKSMEAVKKQSRGFEDGKAGSSEELKGLEEELTTLRAKLKELESELQTKTKDVNATEANAVALRKQSEGFLYEYDRLQEENQNLRHQLHSLDRRLSRSGSKKNP</sequence>
<keyword evidence="14" id="KW-1185">Reference proteome</keyword>
<keyword evidence="9 12" id="KW-0175">Coiled coil</keyword>
<evidence type="ECO:0000256" key="3">
    <source>
        <dbReference type="ARBA" id="ARBA00022448"/>
    </source>
</evidence>
<keyword evidence="4 11" id="KW-0812">Transmembrane</keyword>
<evidence type="ECO:0000256" key="11">
    <source>
        <dbReference type="RuleBase" id="RU367026"/>
    </source>
</evidence>
<dbReference type="GO" id="GO:0006886">
    <property type="term" value="P:intracellular protein transport"/>
    <property type="evidence" value="ECO:0007669"/>
    <property type="project" value="UniProtKB-UniRule"/>
</dbReference>
<dbReference type="PANTHER" id="PTHR12701">
    <property type="entry name" value="BCR-ASSOCIATED PROTEIN, BAP"/>
    <property type="match status" value="1"/>
</dbReference>
<evidence type="ECO:0000256" key="7">
    <source>
        <dbReference type="ARBA" id="ARBA00022927"/>
    </source>
</evidence>
<dbReference type="GO" id="GO:0005789">
    <property type="term" value="C:endoplasmic reticulum membrane"/>
    <property type="evidence" value="ECO:0007669"/>
    <property type="project" value="UniProtKB-SubCell"/>
</dbReference>
<dbReference type="GO" id="GO:0006888">
    <property type="term" value="P:endoplasmic reticulum to Golgi vesicle-mediated transport"/>
    <property type="evidence" value="ECO:0007669"/>
    <property type="project" value="UniProtKB-UniRule"/>
</dbReference>
<evidence type="ECO:0000256" key="1">
    <source>
        <dbReference type="ARBA" id="ARBA00004477"/>
    </source>
</evidence>
<dbReference type="PANTHER" id="PTHR12701:SF18">
    <property type="entry name" value="ENDOPLASMIC RETICULUM TRANSMEMBRANE PROTEIN"/>
    <property type="match status" value="1"/>
</dbReference>
<dbReference type="EMBL" id="BDDD01001088">
    <property type="protein sequence ID" value="GAV73217.1"/>
    <property type="molecule type" value="Genomic_DNA"/>
</dbReference>
<evidence type="ECO:0000256" key="12">
    <source>
        <dbReference type="SAM" id="Coils"/>
    </source>
</evidence>
<evidence type="ECO:0000313" key="13">
    <source>
        <dbReference type="EMBL" id="GAV73217.1"/>
    </source>
</evidence>
<dbReference type="STRING" id="3775.A0A1Q3BZ31"/>
<reference evidence="14" key="1">
    <citation type="submission" date="2016-04" db="EMBL/GenBank/DDBJ databases">
        <title>Cephalotus genome sequencing.</title>
        <authorList>
            <person name="Fukushima K."/>
            <person name="Hasebe M."/>
            <person name="Fang X."/>
        </authorList>
    </citation>
    <scope>NUCLEOTIDE SEQUENCE [LARGE SCALE GENOMIC DNA]</scope>
    <source>
        <strain evidence="14">cv. St1</strain>
    </source>
</reference>
<dbReference type="FunCoup" id="A0A1Q3BZ31">
    <property type="interactions" value="1189"/>
</dbReference>
<keyword evidence="6 11" id="KW-0256">Endoplasmic reticulum</keyword>
<comment type="subcellular location">
    <subcellularLocation>
        <location evidence="1 11">Endoplasmic reticulum membrane</location>
        <topology evidence="1 11">Multi-pass membrane protein</topology>
    </subcellularLocation>
</comment>
<comment type="caution">
    <text evidence="13">The sequence shown here is derived from an EMBL/GenBank/DDBJ whole genome shotgun (WGS) entry which is preliminary data.</text>
</comment>
<accession>A0A1Q3BZ31</accession>
<comment type="caution">
    <text evidence="11">Lacks conserved residue(s) required for the propagation of feature annotation.</text>
</comment>
<dbReference type="InParanoid" id="A0A1Q3BZ31"/>
<feature type="transmembrane region" description="Helical" evidence="11">
    <location>
        <begin position="6"/>
        <end position="22"/>
    </location>
</feature>
<keyword evidence="11" id="KW-0931">ER-Golgi transport</keyword>
<keyword evidence="7 11" id="KW-0653">Protein transport</keyword>